<dbReference type="InParanoid" id="A0A1J7ID09"/>
<reference evidence="1 2" key="1">
    <citation type="submission" date="2016-10" db="EMBL/GenBank/DDBJ databases">
        <title>Draft genome sequence of Coniochaeta ligniaria NRRL30616, a lignocellulolytic fungus for bioabatement of inhibitors in plant biomass hydrolysates.</title>
        <authorList>
            <consortium name="DOE Joint Genome Institute"/>
            <person name="Jimenez D.J."/>
            <person name="Hector R.E."/>
            <person name="Riley R."/>
            <person name="Sun H."/>
            <person name="Grigoriev I.V."/>
            <person name="Van Elsas J.D."/>
            <person name="Nichols N.N."/>
        </authorList>
    </citation>
    <scope>NUCLEOTIDE SEQUENCE [LARGE SCALE GENOMIC DNA]</scope>
    <source>
        <strain evidence="1 2">NRRL 30616</strain>
    </source>
</reference>
<accession>A0A1J7ID09</accession>
<organism evidence="1 2">
    <name type="scientific">Coniochaeta ligniaria NRRL 30616</name>
    <dbReference type="NCBI Taxonomy" id="1408157"/>
    <lineage>
        <taxon>Eukaryota</taxon>
        <taxon>Fungi</taxon>
        <taxon>Dikarya</taxon>
        <taxon>Ascomycota</taxon>
        <taxon>Pezizomycotina</taxon>
        <taxon>Sordariomycetes</taxon>
        <taxon>Sordariomycetidae</taxon>
        <taxon>Coniochaetales</taxon>
        <taxon>Coniochaetaceae</taxon>
        <taxon>Coniochaeta</taxon>
    </lineage>
</organism>
<evidence type="ECO:0000313" key="2">
    <source>
        <dbReference type="Proteomes" id="UP000182658"/>
    </source>
</evidence>
<protein>
    <recommendedName>
        <fullName evidence="3">N-acetyltransferase domain-containing protein</fullName>
    </recommendedName>
</protein>
<proteinExistence type="predicted"/>
<dbReference type="Gene3D" id="3.40.630.30">
    <property type="match status" value="1"/>
</dbReference>
<dbReference type="OrthoDB" id="2115692at2759"/>
<evidence type="ECO:0000313" key="1">
    <source>
        <dbReference type="EMBL" id="OIW25350.1"/>
    </source>
</evidence>
<dbReference type="AlphaFoldDB" id="A0A1J7ID09"/>
<keyword evidence="2" id="KW-1185">Reference proteome</keyword>
<dbReference type="Proteomes" id="UP000182658">
    <property type="component" value="Unassembled WGS sequence"/>
</dbReference>
<evidence type="ECO:0008006" key="3">
    <source>
        <dbReference type="Google" id="ProtNLM"/>
    </source>
</evidence>
<name>A0A1J7ID09_9PEZI</name>
<dbReference type="EMBL" id="KV875102">
    <property type="protein sequence ID" value="OIW25350.1"/>
    <property type="molecule type" value="Genomic_DNA"/>
</dbReference>
<sequence length="209" mass="23481">MVIAIDESHSLSTRFAISRREYLNQVRDLRTPTVLDPRLQHATAYQASRTRTWPDASPFASPVLGSLAIERPPAYPGYVEESEASVHNDLDNRPFVHHLKVVDSENEGEAMAHGKWEGYPGGCPDLEKPRESKFHADKEVDQYGRLREVAHEYFCSRNGEMGKQPPLLLALLVAAMRHRRQGAGSIVVNWGIEMAEATGLPYYLQASEQ</sequence>
<gene>
    <name evidence="1" type="ORF">CONLIGDRAFT_685200</name>
</gene>
<dbReference type="STRING" id="1408157.A0A1J7ID09"/>